<dbReference type="STRING" id="1121959.SAMN02746009_00631"/>
<feature type="transmembrane region" description="Helical" evidence="1">
    <location>
        <begin position="6"/>
        <end position="22"/>
    </location>
</feature>
<feature type="transmembrane region" description="Helical" evidence="1">
    <location>
        <begin position="132"/>
        <end position="150"/>
    </location>
</feature>
<gene>
    <name evidence="2" type="ORF">SAMN02746009_00631</name>
</gene>
<dbReference type="AlphaFoldDB" id="A0A1M6R8Z7"/>
<keyword evidence="1" id="KW-0812">Transmembrane</keyword>
<feature type="transmembrane region" description="Helical" evidence="1">
    <location>
        <begin position="249"/>
        <end position="270"/>
    </location>
</feature>
<feature type="transmembrane region" description="Helical" evidence="1">
    <location>
        <begin position="218"/>
        <end position="237"/>
    </location>
</feature>
<sequence length="349" mass="39135">MGLFALAAGFWAMGLFFMYCIYETHKARHIFSEQSIRYQGAIRSKELPLEAVRGYRTDNQYTHIVPVSKAYPGIRIGYTSEGYEDIQQWLADRFPDLDVQQQEQEAQEILQDDALGRTEAEREEKLLQAQRLCRVLNIAAWAVAAWLFFYPQPYSLATQAALALPPVALLAMFWHRGLIRADERKDSAYPSLASALFMPSLALLLRVLFDFELLEHTLVWPLAAAVAAVFGGLLAYGSWRFISNSASRWSALAMLLFCALAYGYAAPAAYNCAFDKAIPQVHQAAVHGKHSSSGKTTTYYLAVGPWGPRTTPEDVTVTKELYEQTQAGDTVHAYLFPGRLGIPWFSVEE</sequence>
<feature type="transmembrane region" description="Helical" evidence="1">
    <location>
        <begin position="187"/>
        <end position="206"/>
    </location>
</feature>
<evidence type="ECO:0000313" key="2">
    <source>
        <dbReference type="EMBL" id="SHK28798.1"/>
    </source>
</evidence>
<evidence type="ECO:0000313" key="3">
    <source>
        <dbReference type="Proteomes" id="UP000183947"/>
    </source>
</evidence>
<reference evidence="3" key="1">
    <citation type="submission" date="2016-11" db="EMBL/GenBank/DDBJ databases">
        <authorList>
            <person name="Varghese N."/>
            <person name="Submissions S."/>
        </authorList>
    </citation>
    <scope>NUCLEOTIDE SEQUENCE [LARGE SCALE GENOMIC DNA]</scope>
    <source>
        <strain evidence="3">DSM 18569</strain>
    </source>
</reference>
<proteinExistence type="predicted"/>
<name>A0A1M6R8Z7_9BACT</name>
<dbReference type="Proteomes" id="UP000183947">
    <property type="component" value="Unassembled WGS sequence"/>
</dbReference>
<keyword evidence="3" id="KW-1185">Reference proteome</keyword>
<dbReference type="EMBL" id="FRAS01000002">
    <property type="protein sequence ID" value="SHK28798.1"/>
    <property type="molecule type" value="Genomic_DNA"/>
</dbReference>
<organism evidence="2 3">
    <name type="scientific">Hymenobacter psychrotolerans DSM 18569</name>
    <dbReference type="NCBI Taxonomy" id="1121959"/>
    <lineage>
        <taxon>Bacteria</taxon>
        <taxon>Pseudomonadati</taxon>
        <taxon>Bacteroidota</taxon>
        <taxon>Cytophagia</taxon>
        <taxon>Cytophagales</taxon>
        <taxon>Hymenobacteraceae</taxon>
        <taxon>Hymenobacter</taxon>
    </lineage>
</organism>
<accession>A0A1M6R8Z7</accession>
<evidence type="ECO:0000256" key="1">
    <source>
        <dbReference type="SAM" id="Phobius"/>
    </source>
</evidence>
<keyword evidence="1" id="KW-1133">Transmembrane helix</keyword>
<keyword evidence="1" id="KW-0472">Membrane</keyword>
<feature type="transmembrane region" description="Helical" evidence="1">
    <location>
        <begin position="156"/>
        <end position="175"/>
    </location>
</feature>
<protein>
    <submittedName>
        <fullName evidence="2">Uncharacterized protein</fullName>
    </submittedName>
</protein>